<dbReference type="Gene3D" id="3.90.180.10">
    <property type="entry name" value="Medium-chain alcohol dehydrogenases, catalytic domain"/>
    <property type="match status" value="1"/>
</dbReference>
<dbReference type="Proteomes" id="UP000005446">
    <property type="component" value="Unassembled WGS sequence"/>
</dbReference>
<dbReference type="InterPro" id="IPR011032">
    <property type="entry name" value="GroES-like_sf"/>
</dbReference>
<dbReference type="InterPro" id="IPR013154">
    <property type="entry name" value="ADH-like_N"/>
</dbReference>
<sequence>MEALILDVPAKTATVKSIPIPSPAPNELLIRVHAIALNPVDALYTFHPLALPTQQRTVGSDFAGTVHKLGSSVSSPHLQVGTRVAGFLQGACSVNDRPGAFAEYLVVPHDLVWRVPDSMTLESAASSLRVFIYGASTSLGQYAAQLVRLAAKSSDRPAVLFAAASPGRHAMLRAPPYSYDGLVDYRDEEWPGKFLEEQRQARVDYGVDCISEGESVKRVSKVVNPTGGMAVFRSRAGKAWTAEEGELPFEPIYGAVWEGLGVEIEYYAKAREFTVAFYSFLSNMAGTGLELQPNSIRLMPGGLKNVVNDGFALLGPGTMGDRSNARTEDYMKPISAEKLVYKLVDE</sequence>
<dbReference type="OrthoDB" id="9992527at2759"/>
<gene>
    <name evidence="4" type="ORF">M7I_2629</name>
</gene>
<dbReference type="Gene3D" id="3.40.50.720">
    <property type="entry name" value="NAD(P)-binding Rossmann-like Domain"/>
    <property type="match status" value="1"/>
</dbReference>
<evidence type="ECO:0000256" key="2">
    <source>
        <dbReference type="ARBA" id="ARBA00023002"/>
    </source>
</evidence>
<dbReference type="SUPFAM" id="SSF51735">
    <property type="entry name" value="NAD(P)-binding Rossmann-fold domains"/>
    <property type="match status" value="1"/>
</dbReference>
<accession>H0EJ91</accession>
<reference evidence="4 5" key="1">
    <citation type="journal article" date="2012" name="Eukaryot. Cell">
        <title>Genome sequence of the fungus Glarea lozoyensis: the first genome sequence of a species from the Helotiaceae family.</title>
        <authorList>
            <person name="Youssar L."/>
            <person name="Gruening B.A."/>
            <person name="Erxleben A."/>
            <person name="Guenther S."/>
            <person name="Huettel W."/>
        </authorList>
    </citation>
    <scope>NUCLEOTIDE SEQUENCE [LARGE SCALE GENOMIC DNA]</scope>
    <source>
        <strain evidence="5">ATCC 74030 / MF5533</strain>
    </source>
</reference>
<comment type="similarity">
    <text evidence="1">Belongs to the zinc-containing alcohol dehydrogenase family.</text>
</comment>
<evidence type="ECO:0000256" key="1">
    <source>
        <dbReference type="ARBA" id="ARBA00008072"/>
    </source>
</evidence>
<dbReference type="GO" id="GO:0016651">
    <property type="term" value="F:oxidoreductase activity, acting on NAD(P)H"/>
    <property type="evidence" value="ECO:0007669"/>
    <property type="project" value="InterPro"/>
</dbReference>
<name>H0EJ91_GLAL7</name>
<feature type="domain" description="Enoyl reductase (ER)" evidence="3">
    <location>
        <begin position="7"/>
        <end position="307"/>
    </location>
</feature>
<proteinExistence type="inferred from homology"/>
<evidence type="ECO:0000313" key="4">
    <source>
        <dbReference type="EMBL" id="EHL01415.1"/>
    </source>
</evidence>
<dbReference type="HOGENOM" id="CLU_026673_16_1_1"/>
<dbReference type="InParanoid" id="H0EJ91"/>
<dbReference type="SMART" id="SM00829">
    <property type="entry name" value="PKS_ER"/>
    <property type="match status" value="1"/>
</dbReference>
<dbReference type="CDD" id="cd08249">
    <property type="entry name" value="enoyl_reductase_like"/>
    <property type="match status" value="1"/>
</dbReference>
<dbReference type="InterPro" id="IPR020843">
    <property type="entry name" value="ER"/>
</dbReference>
<dbReference type="InterPro" id="IPR036291">
    <property type="entry name" value="NAD(P)-bd_dom_sf"/>
</dbReference>
<dbReference type="EMBL" id="AGUE01000054">
    <property type="protein sequence ID" value="EHL01415.1"/>
    <property type="molecule type" value="Genomic_DNA"/>
</dbReference>
<evidence type="ECO:0000259" key="3">
    <source>
        <dbReference type="SMART" id="SM00829"/>
    </source>
</evidence>
<dbReference type="SUPFAM" id="SSF50129">
    <property type="entry name" value="GroES-like"/>
    <property type="match status" value="1"/>
</dbReference>
<keyword evidence="2" id="KW-0560">Oxidoreductase</keyword>
<evidence type="ECO:0000313" key="5">
    <source>
        <dbReference type="Proteomes" id="UP000005446"/>
    </source>
</evidence>
<dbReference type="PANTHER" id="PTHR45348">
    <property type="entry name" value="HYPOTHETICAL OXIDOREDUCTASE (EUROFUNG)"/>
    <property type="match status" value="1"/>
</dbReference>
<dbReference type="AlphaFoldDB" id="H0EJ91"/>
<organism evidence="4 5">
    <name type="scientific">Glarea lozoyensis (strain ATCC 74030 / MF5533)</name>
    <dbReference type="NCBI Taxonomy" id="1104152"/>
    <lineage>
        <taxon>Eukaryota</taxon>
        <taxon>Fungi</taxon>
        <taxon>Dikarya</taxon>
        <taxon>Ascomycota</taxon>
        <taxon>Pezizomycotina</taxon>
        <taxon>Leotiomycetes</taxon>
        <taxon>Helotiales</taxon>
        <taxon>Helotiaceae</taxon>
        <taxon>Glarea</taxon>
    </lineage>
</organism>
<comment type="caution">
    <text evidence="4">The sequence shown here is derived from an EMBL/GenBank/DDBJ whole genome shotgun (WGS) entry which is preliminary data.</text>
</comment>
<dbReference type="InterPro" id="IPR047122">
    <property type="entry name" value="Trans-enoyl_RdTase-like"/>
</dbReference>
<dbReference type="PANTHER" id="PTHR45348:SF7">
    <property type="entry name" value="ZINC BINDING OXIDOREDUCTASE, PUTATIVE-RELATED"/>
    <property type="match status" value="1"/>
</dbReference>
<dbReference type="Pfam" id="PF08240">
    <property type="entry name" value="ADH_N"/>
    <property type="match status" value="1"/>
</dbReference>
<protein>
    <recommendedName>
        <fullName evidence="3">Enoyl reductase (ER) domain-containing protein</fullName>
    </recommendedName>
</protein>
<keyword evidence="5" id="KW-1185">Reference proteome</keyword>